<evidence type="ECO:0000256" key="2">
    <source>
        <dbReference type="SAM" id="MobiDB-lite"/>
    </source>
</evidence>
<dbReference type="InterPro" id="IPR003615">
    <property type="entry name" value="HNH_nuc"/>
</dbReference>
<dbReference type="EMBL" id="JACSQB010000112">
    <property type="protein sequence ID" value="MBD8048130.1"/>
    <property type="molecule type" value="Genomic_DNA"/>
</dbReference>
<keyword evidence="1" id="KW-0175">Coiled coil</keyword>
<dbReference type="GO" id="GO:0004519">
    <property type="term" value="F:endonuclease activity"/>
    <property type="evidence" value="ECO:0007669"/>
    <property type="project" value="UniProtKB-KW"/>
</dbReference>
<accession>A0ABR8YV68</accession>
<evidence type="ECO:0000256" key="1">
    <source>
        <dbReference type="SAM" id="Coils"/>
    </source>
</evidence>
<protein>
    <submittedName>
        <fullName evidence="4">HNH endonuclease</fullName>
    </submittedName>
</protein>
<dbReference type="Proteomes" id="UP000627166">
    <property type="component" value="Unassembled WGS sequence"/>
</dbReference>
<keyword evidence="5" id="KW-1185">Reference proteome</keyword>
<reference evidence="4 5" key="1">
    <citation type="submission" date="2020-08" db="EMBL/GenBank/DDBJ databases">
        <title>A Genomic Blueprint of the Chicken Gut Microbiome.</title>
        <authorList>
            <person name="Gilroy R."/>
            <person name="Ravi A."/>
            <person name="Getino M."/>
            <person name="Pursley I."/>
            <person name="Horton D.L."/>
            <person name="Alikhan N.-F."/>
            <person name="Baker D."/>
            <person name="Gharbi K."/>
            <person name="Hall N."/>
            <person name="Watson M."/>
            <person name="Adriaenssens E.M."/>
            <person name="Foster-Nyarko E."/>
            <person name="Jarju S."/>
            <person name="Secka A."/>
            <person name="Antonio M."/>
            <person name="Oren A."/>
            <person name="Chaudhuri R."/>
            <person name="La Ragione R.M."/>
            <person name="Hildebrand F."/>
            <person name="Pallen M.J."/>
        </authorList>
    </citation>
    <scope>NUCLEOTIDE SEQUENCE [LARGE SCALE GENOMIC DNA]</scope>
    <source>
        <strain evidence="4 5">N37</strain>
    </source>
</reference>
<keyword evidence="4" id="KW-0540">Nuclease</keyword>
<name>A0ABR8YV68_9CLOT</name>
<feature type="coiled-coil region" evidence="1">
    <location>
        <begin position="230"/>
        <end position="268"/>
    </location>
</feature>
<feature type="compositionally biased region" description="Acidic residues" evidence="2">
    <location>
        <begin position="583"/>
        <end position="592"/>
    </location>
</feature>
<keyword evidence="4" id="KW-0378">Hydrolase</keyword>
<keyword evidence="4" id="KW-0255">Endonuclease</keyword>
<evidence type="ECO:0000313" key="5">
    <source>
        <dbReference type="Proteomes" id="UP000627166"/>
    </source>
</evidence>
<organism evidence="4 5">
    <name type="scientific">Clostridium faecium</name>
    <dbReference type="NCBI Taxonomy" id="2762223"/>
    <lineage>
        <taxon>Bacteria</taxon>
        <taxon>Bacillati</taxon>
        <taxon>Bacillota</taxon>
        <taxon>Clostridia</taxon>
        <taxon>Eubacteriales</taxon>
        <taxon>Clostridiaceae</taxon>
        <taxon>Clostridium</taxon>
    </lineage>
</organism>
<gene>
    <name evidence="4" type="ORF">H9637_13970</name>
</gene>
<evidence type="ECO:0000259" key="3">
    <source>
        <dbReference type="Pfam" id="PF13392"/>
    </source>
</evidence>
<dbReference type="RefSeq" id="WP_191741084.1">
    <property type="nucleotide sequence ID" value="NZ_JACSQB010000112.1"/>
</dbReference>
<evidence type="ECO:0000313" key="4">
    <source>
        <dbReference type="EMBL" id="MBD8048130.1"/>
    </source>
</evidence>
<dbReference type="Pfam" id="PF13392">
    <property type="entry name" value="HNH_3"/>
    <property type="match status" value="1"/>
</dbReference>
<proteinExistence type="predicted"/>
<sequence length="871" mass="99652">MLKPLSPTVLSMDLLNQLNKHYISTQYKHLRTPLLQYTPEAIVTYAVIIYDYVILPAGLAPNTTQEDYINYLTKTYREAIDTITPALEDFIGQLEAIVAEPQYTQTEGEPHSISEYINYFKTGTDTPDGYNQKHFPALHDFFYSVTSPLATYPYVTDRRINAIKYEANSLQRRHSERLTIFIREELLILTDQLRELKDMPTDTNPKNDDKPLTGYVLPPDVEVILEKFLAEANAKAQAEAQARLKQAESNAKAEARIKEIQAQQARKEPRTLAPEEYLELFISSLEPHYTSLSSKYTSLHIENSNNVARLDEYFAYIHAVKYANSNNLDLNTVLAQQSQGQAVILDFNELKPILWTCIQCYLYNLAPQDVLSPTVIEHGVVKGILEATARSAPDIARRSYRPNAELAKALYDKILEHTHGFTTVLPLPEVAPQTAEAIKIRVKELIHRESVPKGNILPFDLTKPLAQVIHEMQADTITAFTEVLSAKPDPKSLVPVNITTIKDMAYLLIGRACTPYLLNGDLVIHDQAADTYYKIIPTIDKENYAAYGFRVCNFQNLSSRIYRQQTLLMTSDKYKDRYFDNEEPYSDLDDPFNEPSKNPKTVSEEDLGHIKYKPLPQGDPQARQEALAELEEWDKVLTDRINDVFEEPDYDEVHAKAQAEYRQNVSSLQYFYRNVVFISAHKLAAYVYFPQEYSDLIIRKPLDPETGKPLVYHPHHKDGNRSNNRKENLEIISKQLNDELRSTSRPVIYQGKHYNTLKSYCEATHAGNYKNLQQVLGSMETIDPTDLITYNSRLYTLEAGIITATDNTTAPIITYNSTTYTTLKDFAEANKLPYKSLHNAVSKARKDNKTNFKYKYFNFYLDEADNIIISK</sequence>
<comment type="caution">
    <text evidence="4">The sequence shown here is derived from an EMBL/GenBank/DDBJ whole genome shotgun (WGS) entry which is preliminary data.</text>
</comment>
<feature type="region of interest" description="Disordered" evidence="2">
    <location>
        <begin position="583"/>
        <end position="606"/>
    </location>
</feature>
<feature type="domain" description="HNH nuclease" evidence="3">
    <location>
        <begin position="712"/>
        <end position="737"/>
    </location>
</feature>